<reference evidence="12" key="1">
    <citation type="submission" date="2016-10" db="EMBL/GenBank/DDBJ databases">
        <authorList>
            <person name="Varghese N."/>
            <person name="Submissions S."/>
        </authorList>
    </citation>
    <scope>NUCLEOTIDE SEQUENCE [LARGE SCALE GENOMIC DNA]</scope>
    <source>
        <strain evidence="12">DSM 45405</strain>
    </source>
</reference>
<dbReference type="SMART" id="SM00849">
    <property type="entry name" value="Lactamase_B"/>
    <property type="match status" value="1"/>
</dbReference>
<dbReference type="GO" id="GO:0046872">
    <property type="term" value="F:metal ion binding"/>
    <property type="evidence" value="ECO:0007669"/>
    <property type="project" value="UniProtKB-KW"/>
</dbReference>
<evidence type="ECO:0000256" key="2">
    <source>
        <dbReference type="ARBA" id="ARBA00011738"/>
    </source>
</evidence>
<dbReference type="OrthoDB" id="4137979at2"/>
<dbReference type="Proteomes" id="UP000182915">
    <property type="component" value="Chromosome I"/>
</dbReference>
<dbReference type="GO" id="GO:0042781">
    <property type="term" value="F:3'-tRNA processing endoribonuclease activity"/>
    <property type="evidence" value="ECO:0007669"/>
    <property type="project" value="UniProtKB-UniRule"/>
</dbReference>
<comment type="function">
    <text evidence="9">Zinc phosphodiesterase, which displays some tRNA 3'-processing endonuclease activity. Probably involved in tRNA maturation, by removing a 3'-trailer from precursor tRNA.</text>
</comment>
<evidence type="ECO:0000256" key="7">
    <source>
        <dbReference type="ARBA" id="ARBA00022801"/>
    </source>
</evidence>
<dbReference type="PANTHER" id="PTHR46018">
    <property type="entry name" value="ZINC PHOSPHODIESTERASE ELAC PROTEIN 1"/>
    <property type="match status" value="1"/>
</dbReference>
<evidence type="ECO:0000256" key="5">
    <source>
        <dbReference type="ARBA" id="ARBA00022723"/>
    </source>
</evidence>
<dbReference type="HAMAP" id="MF_01818">
    <property type="entry name" value="RNase_Z_BN"/>
    <property type="match status" value="1"/>
</dbReference>
<evidence type="ECO:0000256" key="8">
    <source>
        <dbReference type="ARBA" id="ARBA00022833"/>
    </source>
</evidence>
<keyword evidence="7 9" id="KW-0378">Hydrolase</keyword>
<feature type="domain" description="Metallo-beta-lactamase" evidence="10">
    <location>
        <begin position="19"/>
        <end position="218"/>
    </location>
</feature>
<comment type="caution">
    <text evidence="9">Lacks conserved residue(s) required for the propagation of feature annotation.</text>
</comment>
<dbReference type="EC" id="3.1.26.11" evidence="9"/>
<dbReference type="InterPro" id="IPR036866">
    <property type="entry name" value="RibonucZ/Hydroxyglut_hydro"/>
</dbReference>
<comment type="subunit">
    <text evidence="2 9">Homodimer.</text>
</comment>
<evidence type="ECO:0000256" key="9">
    <source>
        <dbReference type="HAMAP-Rule" id="MF_01818"/>
    </source>
</evidence>
<organism evidence="11 12">
    <name type="scientific">Mycolicibacterium rutilum</name>
    <name type="common">Mycobacterium rutilum</name>
    <dbReference type="NCBI Taxonomy" id="370526"/>
    <lineage>
        <taxon>Bacteria</taxon>
        <taxon>Bacillati</taxon>
        <taxon>Actinomycetota</taxon>
        <taxon>Actinomycetes</taxon>
        <taxon>Mycobacteriales</taxon>
        <taxon>Mycobacteriaceae</taxon>
        <taxon>Mycolicibacterium</taxon>
    </lineage>
</organism>
<gene>
    <name evidence="9" type="primary">rnz</name>
    <name evidence="11" type="ORF">SAMN04489835_3470</name>
</gene>
<keyword evidence="6 9" id="KW-0255">Endonuclease</keyword>
<dbReference type="Pfam" id="PF12706">
    <property type="entry name" value="Lactamase_B_2"/>
    <property type="match status" value="1"/>
</dbReference>
<evidence type="ECO:0000256" key="3">
    <source>
        <dbReference type="ARBA" id="ARBA00022694"/>
    </source>
</evidence>
<evidence type="ECO:0000256" key="6">
    <source>
        <dbReference type="ARBA" id="ARBA00022759"/>
    </source>
</evidence>
<dbReference type="Gene3D" id="3.60.15.10">
    <property type="entry name" value="Ribonuclease Z/Hydroxyacylglutathione hydrolase-like"/>
    <property type="match status" value="1"/>
</dbReference>
<comment type="catalytic activity">
    <reaction evidence="9">
        <text>Endonucleolytic cleavage of RNA, removing extra 3' nucleotides from tRNA precursor, generating 3' termini of tRNAs. A 3'-hydroxy group is left at the tRNA terminus and a 5'-phosphoryl group is left at the trailer molecule.</text>
        <dbReference type="EC" id="3.1.26.11"/>
    </reaction>
</comment>
<dbReference type="CDD" id="cd07719">
    <property type="entry name" value="arylsulfatase_AtsA-like_MBL-fold"/>
    <property type="match status" value="1"/>
</dbReference>
<keyword evidence="4 9" id="KW-0540">Nuclease</keyword>
<dbReference type="InterPro" id="IPR044094">
    <property type="entry name" value="AtsA-like_MBL-fold"/>
</dbReference>
<dbReference type="NCBIfam" id="NF000806">
    <property type="entry name" value="PRK00055.2-4"/>
    <property type="match status" value="1"/>
</dbReference>
<keyword evidence="8" id="KW-0862">Zinc</keyword>
<accession>A0A1H6KE19</accession>
<sequence>MIEVTLLGTGSPIPDARRAGPSTLVRAGGQTFLVDCGRGVQQRLTAAGAGAGGLTALLLTHLHSDHIADLGDVIITRWVSTFTPDPAPLPIIGPPGTAEVVDATLKAFGFDIGYRIAHHADLNAPPPVQVFEYTDGEVWNSGGVTIRVGPTDHRPVAPTIGFRVEHADASVVLAGDTVPCDSLDELATGAGALVHTVIRKDLIDKMPMQRIRDICDYHSSVEEAAETAARAGVGILVLTHYVPAIEPGQEDEWRALAASRFDRQIELGDDLLRVEVHPGVCAKPAAQPRER</sequence>
<keyword evidence="3 9" id="KW-0819">tRNA processing</keyword>
<comment type="cofactor">
    <cofactor evidence="1">
        <name>Zn(2+)</name>
        <dbReference type="ChEBI" id="CHEBI:29105"/>
    </cofactor>
</comment>
<dbReference type="PANTHER" id="PTHR46018:SF2">
    <property type="entry name" value="ZINC PHOSPHODIESTERASE ELAC PROTEIN 1"/>
    <property type="match status" value="1"/>
</dbReference>
<proteinExistence type="inferred from homology"/>
<protein>
    <recommendedName>
        <fullName evidence="9">Ribonuclease Z</fullName>
        <shortName evidence="9">RNase Z</shortName>
        <ecNumber evidence="9">3.1.26.11</ecNumber>
    </recommendedName>
    <alternativeName>
        <fullName evidence="9">tRNA 3 endonuclease</fullName>
    </alternativeName>
    <alternativeName>
        <fullName evidence="9">tRNase Z</fullName>
    </alternativeName>
</protein>
<evidence type="ECO:0000256" key="1">
    <source>
        <dbReference type="ARBA" id="ARBA00001947"/>
    </source>
</evidence>
<evidence type="ECO:0000313" key="12">
    <source>
        <dbReference type="Proteomes" id="UP000182915"/>
    </source>
</evidence>
<evidence type="ECO:0000259" key="10">
    <source>
        <dbReference type="SMART" id="SM00849"/>
    </source>
</evidence>
<dbReference type="InterPro" id="IPR013471">
    <property type="entry name" value="RNase_Z/BN"/>
</dbReference>
<keyword evidence="5" id="KW-0479">Metal-binding</keyword>
<dbReference type="RefSeq" id="WP_083408201.1">
    <property type="nucleotide sequence ID" value="NZ_LT629971.1"/>
</dbReference>
<evidence type="ECO:0000256" key="4">
    <source>
        <dbReference type="ARBA" id="ARBA00022722"/>
    </source>
</evidence>
<comment type="similarity">
    <text evidence="9">Belongs to the RNase Z family.</text>
</comment>
<dbReference type="SUPFAM" id="SSF56281">
    <property type="entry name" value="Metallo-hydrolase/oxidoreductase"/>
    <property type="match status" value="1"/>
</dbReference>
<dbReference type="EMBL" id="LT629971">
    <property type="protein sequence ID" value="SEH73675.1"/>
    <property type="molecule type" value="Genomic_DNA"/>
</dbReference>
<feature type="active site" description="Proton acceptor" evidence="9">
    <location>
        <position position="65"/>
    </location>
</feature>
<keyword evidence="12" id="KW-1185">Reference proteome</keyword>
<dbReference type="AlphaFoldDB" id="A0A1H6KE19"/>
<dbReference type="InterPro" id="IPR001279">
    <property type="entry name" value="Metallo-B-lactamas"/>
</dbReference>
<name>A0A1H6KE19_MYCRU</name>
<dbReference type="STRING" id="370526.SAMN04489835_3470"/>
<evidence type="ECO:0000313" key="11">
    <source>
        <dbReference type="EMBL" id="SEH73675.1"/>
    </source>
</evidence>